<gene>
    <name evidence="1" type="ORF">TARUN_1032</name>
</gene>
<accession>A0A395NYL0</accession>
<protein>
    <submittedName>
        <fullName evidence="1">Casein kinase ii subunit beta-2</fullName>
    </submittedName>
</protein>
<organism evidence="1 2">
    <name type="scientific">Trichoderma arundinaceum</name>
    <dbReference type="NCBI Taxonomy" id="490622"/>
    <lineage>
        <taxon>Eukaryota</taxon>
        <taxon>Fungi</taxon>
        <taxon>Dikarya</taxon>
        <taxon>Ascomycota</taxon>
        <taxon>Pezizomycotina</taxon>
        <taxon>Sordariomycetes</taxon>
        <taxon>Hypocreomycetidae</taxon>
        <taxon>Hypocreales</taxon>
        <taxon>Hypocreaceae</taxon>
        <taxon>Trichoderma</taxon>
    </lineage>
</organism>
<comment type="caution">
    <text evidence="1">The sequence shown here is derived from an EMBL/GenBank/DDBJ whole genome shotgun (WGS) entry which is preliminary data.</text>
</comment>
<keyword evidence="2" id="KW-1185">Reference proteome</keyword>
<dbReference type="OrthoDB" id="39175at2759"/>
<dbReference type="EMBL" id="PXOA01000063">
    <property type="protein sequence ID" value="RFU81186.1"/>
    <property type="molecule type" value="Genomic_DNA"/>
</dbReference>
<evidence type="ECO:0000313" key="2">
    <source>
        <dbReference type="Proteomes" id="UP000266272"/>
    </source>
</evidence>
<dbReference type="CDD" id="cd12148">
    <property type="entry name" value="fungal_TF_MHR"/>
    <property type="match status" value="1"/>
</dbReference>
<name>A0A395NYL0_TRIAR</name>
<proteinExistence type="predicted"/>
<dbReference type="GO" id="GO:0016301">
    <property type="term" value="F:kinase activity"/>
    <property type="evidence" value="ECO:0007669"/>
    <property type="project" value="UniProtKB-KW"/>
</dbReference>
<evidence type="ECO:0000313" key="1">
    <source>
        <dbReference type="EMBL" id="RFU81186.1"/>
    </source>
</evidence>
<keyword evidence="1" id="KW-0418">Kinase</keyword>
<reference evidence="1 2" key="1">
    <citation type="journal article" date="2018" name="PLoS Pathog.">
        <title>Evolution of structural diversity of trichothecenes, a family of toxins produced by plant pathogenic and entomopathogenic fungi.</title>
        <authorList>
            <person name="Proctor R.H."/>
            <person name="McCormick S.P."/>
            <person name="Kim H.S."/>
            <person name="Cardoza R.E."/>
            <person name="Stanley A.M."/>
            <person name="Lindo L."/>
            <person name="Kelly A."/>
            <person name="Brown D.W."/>
            <person name="Lee T."/>
            <person name="Vaughan M.M."/>
            <person name="Alexander N.J."/>
            <person name="Busman M."/>
            <person name="Gutierrez S."/>
        </authorList>
    </citation>
    <scope>NUCLEOTIDE SEQUENCE [LARGE SCALE GENOMIC DNA]</scope>
    <source>
        <strain evidence="1 2">IBT 40837</strain>
    </source>
</reference>
<keyword evidence="1" id="KW-0808">Transferase</keyword>
<sequence length="337" mass="37102">MTEQVVLPSGSNEAKPVSSRTGFVPGTFHLSPLGERNLLWAACSKNGSGSHIEDDYSQPSLSRFVRDIFDHSGISVMDVVTKYLELAYHWLPTLDRDAVYGEAAYFSSDESISHDSFALLLLCMHMFAESPCQHQSQLAQSALYQTARQLFVILQSSAGTSALTLLQCGIIMTTYACGHGLSREAYETLTICIGLIRRLSIDGYTAPELKNDSNGNHCSQLELDLCWSGIILLDRTVVLSEIDRCLPYLVEANHLPPSSAIFQVSKADLYGRDAIRNLLARAEHAIRIGDLLKAIRGSDADKYEAVETEIYTQISDYICTTQGGSFPLCETVAMSLR</sequence>
<dbReference type="Proteomes" id="UP000266272">
    <property type="component" value="Unassembled WGS sequence"/>
</dbReference>
<dbReference type="AlphaFoldDB" id="A0A395NYL0"/>